<accession>A0A8H5FN28</accession>
<keyword evidence="2" id="KW-1185">Reference proteome</keyword>
<evidence type="ECO:0000313" key="1">
    <source>
        <dbReference type="EMBL" id="KAF5342821.1"/>
    </source>
</evidence>
<gene>
    <name evidence="1" type="ORF">D9758_013349</name>
</gene>
<evidence type="ECO:0000313" key="2">
    <source>
        <dbReference type="Proteomes" id="UP000559256"/>
    </source>
</evidence>
<sequence>MPIAMVLRIIKGRNPEDSKDGMLVFENPPDSVAWGRFRIYSERVREFVLDFRNYLPLLETMVGIRPASSLILFPKLCRLKVIVEDEYPGCVEILVEFFHQQVDSFIYEIHEYDETKTSKTSRLISLFTSIFKGAGNLPFNLTLTQALG</sequence>
<dbReference type="AlphaFoldDB" id="A0A8H5FN28"/>
<organism evidence="1 2">
    <name type="scientific">Tetrapyrgos nigripes</name>
    <dbReference type="NCBI Taxonomy" id="182062"/>
    <lineage>
        <taxon>Eukaryota</taxon>
        <taxon>Fungi</taxon>
        <taxon>Dikarya</taxon>
        <taxon>Basidiomycota</taxon>
        <taxon>Agaricomycotina</taxon>
        <taxon>Agaricomycetes</taxon>
        <taxon>Agaricomycetidae</taxon>
        <taxon>Agaricales</taxon>
        <taxon>Marasmiineae</taxon>
        <taxon>Marasmiaceae</taxon>
        <taxon>Tetrapyrgos</taxon>
    </lineage>
</organism>
<dbReference type="EMBL" id="JAACJM010000155">
    <property type="protein sequence ID" value="KAF5342821.1"/>
    <property type="molecule type" value="Genomic_DNA"/>
</dbReference>
<dbReference type="Proteomes" id="UP000559256">
    <property type="component" value="Unassembled WGS sequence"/>
</dbReference>
<reference evidence="1 2" key="1">
    <citation type="journal article" date="2020" name="ISME J.">
        <title>Uncovering the hidden diversity of litter-decomposition mechanisms in mushroom-forming fungi.</title>
        <authorList>
            <person name="Floudas D."/>
            <person name="Bentzer J."/>
            <person name="Ahren D."/>
            <person name="Johansson T."/>
            <person name="Persson P."/>
            <person name="Tunlid A."/>
        </authorList>
    </citation>
    <scope>NUCLEOTIDE SEQUENCE [LARGE SCALE GENOMIC DNA]</scope>
    <source>
        <strain evidence="1 2">CBS 291.85</strain>
    </source>
</reference>
<comment type="caution">
    <text evidence="1">The sequence shown here is derived from an EMBL/GenBank/DDBJ whole genome shotgun (WGS) entry which is preliminary data.</text>
</comment>
<name>A0A8H5FN28_9AGAR</name>
<protein>
    <submittedName>
        <fullName evidence="1">Uncharacterized protein</fullName>
    </submittedName>
</protein>
<proteinExistence type="predicted"/>